<name>A0AA41YBT3_9BACT</name>
<reference evidence="1" key="1">
    <citation type="submission" date="2022-10" db="EMBL/GenBank/DDBJ databases">
        <title>Gaoshiqiia sediminis gen. nov., sp. nov., isolated from coastal sediment.</title>
        <authorList>
            <person name="Yu W.X."/>
            <person name="Mu D.S."/>
            <person name="Du J.Z."/>
            <person name="Liang Y.Q."/>
        </authorList>
    </citation>
    <scope>NUCLEOTIDE SEQUENCE</scope>
    <source>
        <strain evidence="1">A06</strain>
    </source>
</reference>
<evidence type="ECO:0000313" key="2">
    <source>
        <dbReference type="Proteomes" id="UP001163821"/>
    </source>
</evidence>
<dbReference type="AlphaFoldDB" id="A0AA41YBT3"/>
<proteinExistence type="predicted"/>
<dbReference type="Proteomes" id="UP001163821">
    <property type="component" value="Unassembled WGS sequence"/>
</dbReference>
<keyword evidence="2" id="KW-1185">Reference proteome</keyword>
<gene>
    <name evidence="1" type="ORF">N2K84_04110</name>
</gene>
<dbReference type="EMBL" id="JAPAAF010000004">
    <property type="protein sequence ID" value="MCW0481902.1"/>
    <property type="molecule type" value="Genomic_DNA"/>
</dbReference>
<organism evidence="1 2">
    <name type="scientific">Gaoshiqia sediminis</name>
    <dbReference type="NCBI Taxonomy" id="2986998"/>
    <lineage>
        <taxon>Bacteria</taxon>
        <taxon>Pseudomonadati</taxon>
        <taxon>Bacteroidota</taxon>
        <taxon>Bacteroidia</taxon>
        <taxon>Marinilabiliales</taxon>
        <taxon>Prolixibacteraceae</taxon>
        <taxon>Gaoshiqia</taxon>
    </lineage>
</organism>
<comment type="caution">
    <text evidence="1">The sequence shown here is derived from an EMBL/GenBank/DDBJ whole genome shotgun (WGS) entry which is preliminary data.</text>
</comment>
<sequence length="70" mass="7919">MIANSQSPGNHQFFKIAVQQKYNIKRNLVRGKRSVISTLLFDRPPGQKGAQKSVFQVTTSLTMGFRHETV</sequence>
<accession>A0AA41YBT3</accession>
<protein>
    <submittedName>
        <fullName evidence="1">Uncharacterized protein</fullName>
    </submittedName>
</protein>
<dbReference type="RefSeq" id="WP_282590512.1">
    <property type="nucleotide sequence ID" value="NZ_JAPAAF010000004.1"/>
</dbReference>
<evidence type="ECO:0000313" key="1">
    <source>
        <dbReference type="EMBL" id="MCW0481902.1"/>
    </source>
</evidence>